<proteinExistence type="predicted"/>
<dbReference type="Pfam" id="PF12106">
    <property type="entry name" value="Colicin_E5"/>
    <property type="match status" value="1"/>
</dbReference>
<dbReference type="Gene3D" id="3.30.2310.30">
    <property type="match status" value="1"/>
</dbReference>
<dbReference type="SUPFAM" id="SSF102824">
    <property type="entry name" value="Colicin D/E5 nuclease domain"/>
    <property type="match status" value="1"/>
</dbReference>
<keyword evidence="3" id="KW-1185">Reference proteome</keyword>
<dbReference type="EMBL" id="JBHFNQ010000178">
    <property type="protein sequence ID" value="MFB2879721.1"/>
    <property type="molecule type" value="Genomic_DNA"/>
</dbReference>
<comment type="caution">
    <text evidence="2">The sequence shown here is derived from an EMBL/GenBank/DDBJ whole genome shotgun (WGS) entry which is preliminary data.</text>
</comment>
<accession>A0ABV4XAA9</accession>
<name>A0ABV4XAA9_9CYAN</name>
<dbReference type="RefSeq" id="WP_413272756.1">
    <property type="nucleotide sequence ID" value="NZ_JBHFNQ010000178.1"/>
</dbReference>
<evidence type="ECO:0000313" key="3">
    <source>
        <dbReference type="Proteomes" id="UP001576774"/>
    </source>
</evidence>
<evidence type="ECO:0000259" key="1">
    <source>
        <dbReference type="Pfam" id="PF12106"/>
    </source>
</evidence>
<protein>
    <submittedName>
        <fullName evidence="2">Colicin E5-related ribonuclease</fullName>
    </submittedName>
</protein>
<dbReference type="InterPro" id="IPR038234">
    <property type="entry name" value="Colicin_E5_C_sf"/>
</dbReference>
<feature type="domain" description="Colicin E5 ribonuclease" evidence="1">
    <location>
        <begin position="10"/>
        <end position="91"/>
    </location>
</feature>
<dbReference type="InterPro" id="IPR021964">
    <property type="entry name" value="Colicin_E5_C"/>
</dbReference>
<dbReference type="InterPro" id="IPR038233">
    <property type="entry name" value="Colicin_D/E5_nuclease"/>
</dbReference>
<reference evidence="2 3" key="1">
    <citation type="submission" date="2024-09" db="EMBL/GenBank/DDBJ databases">
        <title>Floridaenema gen nov. (Aerosakkonemataceae, Aerosakkonematales ord. nov., Cyanobacteria) from benthic tropical and subtropical fresh waters, with the description of four new species.</title>
        <authorList>
            <person name="Moretto J.A."/>
            <person name="Berthold D.E."/>
            <person name="Lefler F.W."/>
            <person name="Huang I.-S."/>
            <person name="Laughinghouse H. IV."/>
        </authorList>
    </citation>
    <scope>NUCLEOTIDE SEQUENCE [LARGE SCALE GENOMIC DNA]</scope>
    <source>
        <strain evidence="2 3">BLCC-F46</strain>
    </source>
</reference>
<organism evidence="2 3">
    <name type="scientific">Floridaenema aerugineum BLCC-F46</name>
    <dbReference type="NCBI Taxonomy" id="3153654"/>
    <lineage>
        <taxon>Bacteria</taxon>
        <taxon>Bacillati</taxon>
        <taxon>Cyanobacteriota</taxon>
        <taxon>Cyanophyceae</taxon>
        <taxon>Oscillatoriophycideae</taxon>
        <taxon>Aerosakkonematales</taxon>
        <taxon>Aerosakkonemataceae</taxon>
        <taxon>Floridanema</taxon>
        <taxon>Floridanema aerugineum</taxon>
    </lineage>
</organism>
<dbReference type="Proteomes" id="UP001576774">
    <property type="component" value="Unassembled WGS sequence"/>
</dbReference>
<evidence type="ECO:0000313" key="2">
    <source>
        <dbReference type="EMBL" id="MFB2879721.1"/>
    </source>
</evidence>
<sequence>MLNKDLLPQFGLKILKQLNKRGWTKESVIETIQRPVRIASTRDERFNSDGTQNDEPATIYYRSDGHYVICNDVSADIVQVSDTKDPHWIDPVGCQMK</sequence>
<gene>
    <name evidence="2" type="ORF">ACE1CC_22950</name>
</gene>